<comment type="cofactor">
    <cofactor evidence="1">
        <name>Mg(2+)</name>
        <dbReference type="ChEBI" id="CHEBI:18420"/>
    </cofactor>
</comment>
<evidence type="ECO:0000256" key="6">
    <source>
        <dbReference type="RuleBase" id="RU004466"/>
    </source>
</evidence>
<dbReference type="PANTHER" id="PTHR12001">
    <property type="entry name" value="GERANYLGERANYL PYROPHOSPHATE SYNTHASE"/>
    <property type="match status" value="1"/>
</dbReference>
<keyword evidence="3 6" id="KW-0808">Transferase</keyword>
<dbReference type="STRING" id="684552.SAMN04489719_2516"/>
<dbReference type="Proteomes" id="UP000199649">
    <property type="component" value="Chromosome I"/>
</dbReference>
<evidence type="ECO:0000256" key="2">
    <source>
        <dbReference type="ARBA" id="ARBA00006706"/>
    </source>
</evidence>
<dbReference type="GO" id="GO:0046872">
    <property type="term" value="F:metal ion binding"/>
    <property type="evidence" value="ECO:0007669"/>
    <property type="project" value="UniProtKB-KW"/>
</dbReference>
<keyword evidence="5" id="KW-0460">Magnesium</keyword>
<keyword evidence="4" id="KW-0479">Metal-binding</keyword>
<evidence type="ECO:0000256" key="5">
    <source>
        <dbReference type="ARBA" id="ARBA00022842"/>
    </source>
</evidence>
<name>A0A1H1SWU3_9MICO</name>
<dbReference type="PROSITE" id="PS00444">
    <property type="entry name" value="POLYPRENYL_SYNTHASE_2"/>
    <property type="match status" value="1"/>
</dbReference>
<dbReference type="InterPro" id="IPR000092">
    <property type="entry name" value="Polyprenyl_synt"/>
</dbReference>
<proteinExistence type="inferred from homology"/>
<dbReference type="GO" id="GO:0004659">
    <property type="term" value="F:prenyltransferase activity"/>
    <property type="evidence" value="ECO:0007669"/>
    <property type="project" value="InterPro"/>
</dbReference>
<reference evidence="8" key="1">
    <citation type="submission" date="2016-10" db="EMBL/GenBank/DDBJ databases">
        <authorList>
            <person name="Varghese N."/>
            <person name="Submissions S."/>
        </authorList>
    </citation>
    <scope>NUCLEOTIDE SEQUENCE [LARGE SCALE GENOMIC DNA]</scope>
    <source>
        <strain evidence="8">DSM 22965</strain>
    </source>
</reference>
<dbReference type="PANTHER" id="PTHR12001:SF85">
    <property type="entry name" value="SHORT CHAIN ISOPRENYL DIPHOSPHATE SYNTHASE"/>
    <property type="match status" value="1"/>
</dbReference>
<evidence type="ECO:0000256" key="3">
    <source>
        <dbReference type="ARBA" id="ARBA00022679"/>
    </source>
</evidence>
<keyword evidence="8" id="KW-1185">Reference proteome</keyword>
<dbReference type="Pfam" id="PF00348">
    <property type="entry name" value="polyprenyl_synt"/>
    <property type="match status" value="1"/>
</dbReference>
<accession>A0A1H1SWU3</accession>
<sequence>MCLVSAQQRFAQAVESSIQQYLDERERALTELSSDAGPLLRLVRDLVSGGKRVRSAFVLWGWHAVTAARPDASHTTGTEQDPEWHDAVGVATAIELFHAAALVHDDIIDQSDTRRGRPAMHRALEAMHRDGEWVGDAGAWGQHAAVLVGDLLLNWADDRMLRACRGTARGHAVHDAYRRMREEVTFGQYLDVLEEAAWIRQDPAALLDRAHTVAVYKSAKYSVEAPLTLGALLAGGEPGQLEALAGYGLPVGIAFQMRDDLLGVFGDPEVTGKPAGDDLREGKRTVLVEIARQRLTPGVRTMLDELLGDRELDERQIAILQDAIQRSEAPQRLEALIDRAVGEALESLHDGDLSRSAVLELERLADSVAKRDR</sequence>
<evidence type="ECO:0000256" key="4">
    <source>
        <dbReference type="ARBA" id="ARBA00022723"/>
    </source>
</evidence>
<dbReference type="SFLD" id="SFLDS00005">
    <property type="entry name" value="Isoprenoid_Synthase_Type_I"/>
    <property type="match status" value="1"/>
</dbReference>
<dbReference type="PROSITE" id="PS00723">
    <property type="entry name" value="POLYPRENYL_SYNTHASE_1"/>
    <property type="match status" value="1"/>
</dbReference>
<dbReference type="InterPro" id="IPR033749">
    <property type="entry name" value="Polyprenyl_synt_CS"/>
</dbReference>
<dbReference type="CDD" id="cd00685">
    <property type="entry name" value="Trans_IPPS_HT"/>
    <property type="match status" value="1"/>
</dbReference>
<dbReference type="EMBL" id="LT629734">
    <property type="protein sequence ID" value="SDS52414.1"/>
    <property type="molecule type" value="Genomic_DNA"/>
</dbReference>
<organism evidence="7 8">
    <name type="scientific">Agrococcus carbonis</name>
    <dbReference type="NCBI Taxonomy" id="684552"/>
    <lineage>
        <taxon>Bacteria</taxon>
        <taxon>Bacillati</taxon>
        <taxon>Actinomycetota</taxon>
        <taxon>Actinomycetes</taxon>
        <taxon>Micrococcales</taxon>
        <taxon>Microbacteriaceae</taxon>
        <taxon>Agrococcus</taxon>
    </lineage>
</organism>
<evidence type="ECO:0000313" key="8">
    <source>
        <dbReference type="Proteomes" id="UP000199649"/>
    </source>
</evidence>
<protein>
    <submittedName>
        <fullName evidence="7">Geranylgeranyl diphosphate synthase, type I</fullName>
    </submittedName>
</protein>
<evidence type="ECO:0000256" key="1">
    <source>
        <dbReference type="ARBA" id="ARBA00001946"/>
    </source>
</evidence>
<comment type="similarity">
    <text evidence="2 6">Belongs to the FPP/GGPP synthase family.</text>
</comment>
<dbReference type="InterPro" id="IPR008949">
    <property type="entry name" value="Isoprenoid_synthase_dom_sf"/>
</dbReference>
<dbReference type="AlphaFoldDB" id="A0A1H1SWU3"/>
<gene>
    <name evidence="7" type="ORF">SAMN04489719_2516</name>
</gene>
<evidence type="ECO:0000313" key="7">
    <source>
        <dbReference type="EMBL" id="SDS52414.1"/>
    </source>
</evidence>
<dbReference type="Gene3D" id="1.10.600.10">
    <property type="entry name" value="Farnesyl Diphosphate Synthase"/>
    <property type="match status" value="1"/>
</dbReference>
<dbReference type="SUPFAM" id="SSF48576">
    <property type="entry name" value="Terpenoid synthases"/>
    <property type="match status" value="1"/>
</dbReference>
<dbReference type="GO" id="GO:0008299">
    <property type="term" value="P:isoprenoid biosynthetic process"/>
    <property type="evidence" value="ECO:0007669"/>
    <property type="project" value="InterPro"/>
</dbReference>